<evidence type="ECO:0000313" key="3">
    <source>
        <dbReference type="Proteomes" id="UP001292094"/>
    </source>
</evidence>
<evidence type="ECO:0000313" key="2">
    <source>
        <dbReference type="EMBL" id="KAK4289437.1"/>
    </source>
</evidence>
<dbReference type="Proteomes" id="UP001292094">
    <property type="component" value="Unassembled WGS sequence"/>
</dbReference>
<dbReference type="AlphaFoldDB" id="A0AAE1NHG7"/>
<accession>A0AAE1NHG7</accession>
<gene>
    <name evidence="2" type="ORF">Pmani_037586</name>
</gene>
<organism evidence="2 3">
    <name type="scientific">Petrolisthes manimaculis</name>
    <dbReference type="NCBI Taxonomy" id="1843537"/>
    <lineage>
        <taxon>Eukaryota</taxon>
        <taxon>Metazoa</taxon>
        <taxon>Ecdysozoa</taxon>
        <taxon>Arthropoda</taxon>
        <taxon>Crustacea</taxon>
        <taxon>Multicrustacea</taxon>
        <taxon>Malacostraca</taxon>
        <taxon>Eumalacostraca</taxon>
        <taxon>Eucarida</taxon>
        <taxon>Decapoda</taxon>
        <taxon>Pleocyemata</taxon>
        <taxon>Anomura</taxon>
        <taxon>Galatheoidea</taxon>
        <taxon>Porcellanidae</taxon>
        <taxon>Petrolisthes</taxon>
    </lineage>
</organism>
<proteinExistence type="predicted"/>
<feature type="non-terminal residue" evidence="2">
    <location>
        <position position="40"/>
    </location>
</feature>
<reference evidence="2" key="1">
    <citation type="submission" date="2023-11" db="EMBL/GenBank/DDBJ databases">
        <title>Genome assemblies of two species of porcelain crab, Petrolisthes cinctipes and Petrolisthes manimaculis (Anomura: Porcellanidae).</title>
        <authorList>
            <person name="Angst P."/>
        </authorList>
    </citation>
    <scope>NUCLEOTIDE SEQUENCE</scope>
    <source>
        <strain evidence="2">PB745_02</strain>
        <tissue evidence="2">Gill</tissue>
    </source>
</reference>
<evidence type="ECO:0000256" key="1">
    <source>
        <dbReference type="SAM" id="MobiDB-lite"/>
    </source>
</evidence>
<sequence length="40" mass="4937">MKEDGEDRRKSENGREMDGENKGNKESERRRKEREETRRK</sequence>
<protein>
    <submittedName>
        <fullName evidence="2">Uncharacterized protein</fullName>
    </submittedName>
</protein>
<name>A0AAE1NHG7_9EUCA</name>
<feature type="region of interest" description="Disordered" evidence="1">
    <location>
        <begin position="1"/>
        <end position="40"/>
    </location>
</feature>
<keyword evidence="3" id="KW-1185">Reference proteome</keyword>
<comment type="caution">
    <text evidence="2">The sequence shown here is derived from an EMBL/GenBank/DDBJ whole genome shotgun (WGS) entry which is preliminary data.</text>
</comment>
<dbReference type="EMBL" id="JAWZYT010005863">
    <property type="protein sequence ID" value="KAK4289437.1"/>
    <property type="molecule type" value="Genomic_DNA"/>
</dbReference>